<organism evidence="1 2">
    <name type="scientific">Nitrolancea hollandica Lb</name>
    <dbReference type="NCBI Taxonomy" id="1129897"/>
    <lineage>
        <taxon>Bacteria</taxon>
        <taxon>Pseudomonadati</taxon>
        <taxon>Thermomicrobiota</taxon>
        <taxon>Thermomicrobia</taxon>
        <taxon>Sphaerobacterales</taxon>
        <taxon>Sphaerobacterineae</taxon>
        <taxon>Sphaerobacteraceae</taxon>
        <taxon>Nitrolancea</taxon>
    </lineage>
</organism>
<protein>
    <submittedName>
        <fullName evidence="1">Uncharacterized protein</fullName>
    </submittedName>
</protein>
<name>I4EKI0_9BACT</name>
<accession>I4EKI0</accession>
<sequence length="57" mass="6239">MEDNHGLAISGAICCQTRLAFLGSAKELATPSSFFHELEPTMLPLAPPRRGWQITAR</sequence>
<dbReference type="Proteomes" id="UP000004221">
    <property type="component" value="Unassembled WGS sequence"/>
</dbReference>
<comment type="caution">
    <text evidence="1">The sequence shown here is derived from an EMBL/GenBank/DDBJ whole genome shotgun (WGS) entry which is preliminary data.</text>
</comment>
<dbReference type="EMBL" id="CAGS01000401">
    <property type="protein sequence ID" value="CCF85192.1"/>
    <property type="molecule type" value="Genomic_DNA"/>
</dbReference>
<gene>
    <name evidence="1" type="ORF">NITHO_460028</name>
</gene>
<keyword evidence="2" id="KW-1185">Reference proteome</keyword>
<evidence type="ECO:0000313" key="1">
    <source>
        <dbReference type="EMBL" id="CCF85192.1"/>
    </source>
</evidence>
<evidence type="ECO:0000313" key="2">
    <source>
        <dbReference type="Proteomes" id="UP000004221"/>
    </source>
</evidence>
<reference evidence="1 2" key="1">
    <citation type="journal article" date="2012" name="ISME J.">
        <title>Nitrification expanded: discovery, physiology and genomics of a nitrite-oxidizing bacterium from the phylum Chloroflexi.</title>
        <authorList>
            <person name="Sorokin D.Y."/>
            <person name="Lucker S."/>
            <person name="Vejmelkova D."/>
            <person name="Kostrikina N.A."/>
            <person name="Kleerebezem R."/>
            <person name="Rijpstra W.I."/>
            <person name="Damste J.S."/>
            <person name="Le Paslier D."/>
            <person name="Muyzer G."/>
            <person name="Wagner M."/>
            <person name="van Loosdrecht M.C."/>
            <person name="Daims H."/>
        </authorList>
    </citation>
    <scope>NUCLEOTIDE SEQUENCE [LARGE SCALE GENOMIC DNA]</scope>
    <source>
        <strain evidence="2">none</strain>
    </source>
</reference>
<proteinExistence type="predicted"/>
<dbReference type="AlphaFoldDB" id="I4EKI0"/>